<dbReference type="SUPFAM" id="SSF46565">
    <property type="entry name" value="Chaperone J-domain"/>
    <property type="match status" value="1"/>
</dbReference>
<proteinExistence type="predicted"/>
<gene>
    <name evidence="2" type="ORF">Lbru_0310</name>
</gene>
<dbReference type="Proteomes" id="UP000054742">
    <property type="component" value="Unassembled WGS sequence"/>
</dbReference>
<dbReference type="EMBL" id="LNXV01000003">
    <property type="protein sequence ID" value="KTC87081.1"/>
    <property type="molecule type" value="Genomic_DNA"/>
</dbReference>
<dbReference type="InterPro" id="IPR036869">
    <property type="entry name" value="J_dom_sf"/>
</dbReference>
<evidence type="ECO:0000256" key="1">
    <source>
        <dbReference type="ARBA" id="ARBA00023186"/>
    </source>
</evidence>
<evidence type="ECO:0008006" key="4">
    <source>
        <dbReference type="Google" id="ProtNLM"/>
    </source>
</evidence>
<organism evidence="2 3">
    <name type="scientific">Legionella brunensis</name>
    <dbReference type="NCBI Taxonomy" id="29422"/>
    <lineage>
        <taxon>Bacteria</taxon>
        <taxon>Pseudomonadati</taxon>
        <taxon>Pseudomonadota</taxon>
        <taxon>Gammaproteobacteria</taxon>
        <taxon>Legionellales</taxon>
        <taxon>Legionellaceae</taxon>
        <taxon>Legionella</taxon>
    </lineage>
</organism>
<dbReference type="STRING" id="29422.Lbru_0310"/>
<sequence>MPAINFDHAFEVLQLTPGATFAEIKNKYQELVSPKHQTSSYTGQSNNSRDNIVEAFNDLQLLVKPYEELDSTERRSLLSTLNEMPRVQLQFFLRLYPHTSFRFYWDGKAYPQLSTNICTNKATETFSSIGNFFTFFTSCHPSAGNKHYDNVEEYGIELPLWQKKNQ</sequence>
<keyword evidence="3" id="KW-1185">Reference proteome</keyword>
<reference evidence="2 3" key="1">
    <citation type="submission" date="2015-11" db="EMBL/GenBank/DDBJ databases">
        <title>Genomic analysis of 38 Legionella species identifies large and diverse effector repertoires.</title>
        <authorList>
            <person name="Burstein D."/>
            <person name="Amaro F."/>
            <person name="Zusman T."/>
            <person name="Lifshitz Z."/>
            <person name="Cohen O."/>
            <person name="Gilbert J.A."/>
            <person name="Pupko T."/>
            <person name="Shuman H.A."/>
            <person name="Segal G."/>
        </authorList>
    </citation>
    <scope>NUCLEOTIDE SEQUENCE [LARGE SCALE GENOMIC DNA]</scope>
    <source>
        <strain evidence="2 3">ATCC 43878</strain>
    </source>
</reference>
<protein>
    <recommendedName>
        <fullName evidence="4">J domain-containing protein</fullName>
    </recommendedName>
</protein>
<evidence type="ECO:0000313" key="3">
    <source>
        <dbReference type="Proteomes" id="UP000054742"/>
    </source>
</evidence>
<dbReference type="AlphaFoldDB" id="A0A0W0SV10"/>
<dbReference type="PATRIC" id="fig|29422.6.peg.324"/>
<comment type="caution">
    <text evidence="2">The sequence shown here is derived from an EMBL/GenBank/DDBJ whole genome shotgun (WGS) entry which is preliminary data.</text>
</comment>
<accession>A0A0W0SV10</accession>
<name>A0A0W0SV10_9GAMM</name>
<evidence type="ECO:0000313" key="2">
    <source>
        <dbReference type="EMBL" id="KTC87081.1"/>
    </source>
</evidence>
<dbReference type="OrthoDB" id="5654005at2"/>
<dbReference type="RefSeq" id="WP_058440415.1">
    <property type="nucleotide sequence ID" value="NZ_CAAAHU010000001.1"/>
</dbReference>
<keyword evidence="1" id="KW-0143">Chaperone</keyword>